<gene>
    <name evidence="2" type="ORF">ACFQ3U_16265</name>
</gene>
<feature type="compositionally biased region" description="Basic and acidic residues" evidence="1">
    <location>
        <begin position="7"/>
        <end position="16"/>
    </location>
</feature>
<evidence type="ECO:0008006" key="4">
    <source>
        <dbReference type="Google" id="ProtNLM"/>
    </source>
</evidence>
<protein>
    <recommendedName>
        <fullName evidence="4">Excreted virulence factor EspC (Type VII ESX diderm)</fullName>
    </recommendedName>
</protein>
<dbReference type="EMBL" id="JBHTLY010000014">
    <property type="protein sequence ID" value="MFD1203447.1"/>
    <property type="molecule type" value="Genomic_DNA"/>
</dbReference>
<evidence type="ECO:0000313" key="3">
    <source>
        <dbReference type="Proteomes" id="UP001597181"/>
    </source>
</evidence>
<dbReference type="RefSeq" id="WP_343962262.1">
    <property type="nucleotide sequence ID" value="NZ_BAAAKZ010000016.1"/>
</dbReference>
<comment type="caution">
    <text evidence="2">The sequence shown here is derived from an EMBL/GenBank/DDBJ whole genome shotgun (WGS) entry which is preliminary data.</text>
</comment>
<dbReference type="Proteomes" id="UP001597181">
    <property type="component" value="Unassembled WGS sequence"/>
</dbReference>
<evidence type="ECO:0000313" key="2">
    <source>
        <dbReference type="EMBL" id="MFD1203447.1"/>
    </source>
</evidence>
<organism evidence="2 3">
    <name type="scientific">Leucobacter albus</name>
    <dbReference type="NCBI Taxonomy" id="272210"/>
    <lineage>
        <taxon>Bacteria</taxon>
        <taxon>Bacillati</taxon>
        <taxon>Actinomycetota</taxon>
        <taxon>Actinomycetes</taxon>
        <taxon>Micrococcales</taxon>
        <taxon>Microbacteriaceae</taxon>
        <taxon>Leucobacter</taxon>
    </lineage>
</organism>
<sequence>MTSLQTRLREAAHEMGDAVPSLPPSAVYGPPVLGAAVAAFEAAMRADARRLTERWRSLETGVRESAADAAKVEERITAIVEQLAGGLR</sequence>
<keyword evidence="3" id="KW-1185">Reference proteome</keyword>
<feature type="region of interest" description="Disordered" evidence="1">
    <location>
        <begin position="1"/>
        <end position="23"/>
    </location>
</feature>
<evidence type="ECO:0000256" key="1">
    <source>
        <dbReference type="SAM" id="MobiDB-lite"/>
    </source>
</evidence>
<proteinExistence type="predicted"/>
<reference evidence="3" key="1">
    <citation type="journal article" date="2019" name="Int. J. Syst. Evol. Microbiol.">
        <title>The Global Catalogue of Microorganisms (GCM) 10K type strain sequencing project: providing services to taxonomists for standard genome sequencing and annotation.</title>
        <authorList>
            <consortium name="The Broad Institute Genomics Platform"/>
            <consortium name="The Broad Institute Genome Sequencing Center for Infectious Disease"/>
            <person name="Wu L."/>
            <person name="Ma J."/>
        </authorList>
    </citation>
    <scope>NUCLEOTIDE SEQUENCE [LARGE SCALE GENOMIC DNA]</scope>
    <source>
        <strain evidence="3">CCUG 50213</strain>
    </source>
</reference>
<accession>A0ABW3TSU5</accession>
<name>A0ABW3TSU5_9MICO</name>